<dbReference type="PANTHER" id="PTHR34478">
    <property type="entry name" value="PROTEIN LEMA"/>
    <property type="match status" value="1"/>
</dbReference>
<dbReference type="Proteomes" id="UP000179448">
    <property type="component" value="Unassembled WGS sequence"/>
</dbReference>
<evidence type="ECO:0000256" key="4">
    <source>
        <dbReference type="ARBA" id="ARBA00022989"/>
    </source>
</evidence>
<sequence length="194" mass="21820">MIPKKYTNLFIIAIIAIIVIWGIGAYNRFINLNEKVNSMWAQIDVQLQRRYDLIPNLVQSVQGVAGQEQTVFGDLADARSKYSGANTANDRVTASNQIESALSRLLVIVENYPTLQSSQAFRDLMTQLEGTENRVAVARKDYNDSVQVINASVRRFPSNIIAWMASVHKRVYLETPETQKTTPVVDFSNLAPQE</sequence>
<evidence type="ECO:0000256" key="3">
    <source>
        <dbReference type="ARBA" id="ARBA00022692"/>
    </source>
</evidence>
<dbReference type="InterPro" id="IPR023353">
    <property type="entry name" value="LemA-like_dom_sf"/>
</dbReference>
<proteinExistence type="inferred from homology"/>
<evidence type="ECO:0000256" key="2">
    <source>
        <dbReference type="ARBA" id="ARBA00008854"/>
    </source>
</evidence>
<organism evidence="7 8">
    <name type="scientific">Candidatus Nomurabacteria bacterium RIFCSPLOWO2_01_FULL_36_10b</name>
    <dbReference type="NCBI Taxonomy" id="1801766"/>
    <lineage>
        <taxon>Bacteria</taxon>
        <taxon>Candidatus Nomuraibacteriota</taxon>
    </lineage>
</organism>
<gene>
    <name evidence="7" type="ORF">A2997_00155</name>
</gene>
<dbReference type="STRING" id="1801766.A2997_00155"/>
<evidence type="ECO:0000313" key="7">
    <source>
        <dbReference type="EMBL" id="OGI83241.1"/>
    </source>
</evidence>
<protein>
    <recommendedName>
        <fullName evidence="9">LemA family protein</fullName>
    </recommendedName>
</protein>
<comment type="similarity">
    <text evidence="2">Belongs to the LemA family.</text>
</comment>
<dbReference type="Gene3D" id="1.20.1440.20">
    <property type="entry name" value="LemA-like domain"/>
    <property type="match status" value="1"/>
</dbReference>
<accession>A0A1F6WMX1</accession>
<keyword evidence="3 6" id="KW-0812">Transmembrane</keyword>
<feature type="transmembrane region" description="Helical" evidence="6">
    <location>
        <begin position="6"/>
        <end position="26"/>
    </location>
</feature>
<dbReference type="Pfam" id="PF04011">
    <property type="entry name" value="LemA"/>
    <property type="match status" value="1"/>
</dbReference>
<name>A0A1F6WMX1_9BACT</name>
<dbReference type="PANTHER" id="PTHR34478:SF2">
    <property type="entry name" value="MEMBRANE PROTEIN"/>
    <property type="match status" value="1"/>
</dbReference>
<comment type="subcellular location">
    <subcellularLocation>
        <location evidence="1">Membrane</location>
        <topology evidence="1">Single-pass membrane protein</topology>
    </subcellularLocation>
</comment>
<keyword evidence="5 6" id="KW-0472">Membrane</keyword>
<evidence type="ECO:0000256" key="5">
    <source>
        <dbReference type="ARBA" id="ARBA00023136"/>
    </source>
</evidence>
<evidence type="ECO:0008006" key="9">
    <source>
        <dbReference type="Google" id="ProtNLM"/>
    </source>
</evidence>
<keyword evidence="4 6" id="KW-1133">Transmembrane helix</keyword>
<dbReference type="SUPFAM" id="SSF140478">
    <property type="entry name" value="LemA-like"/>
    <property type="match status" value="1"/>
</dbReference>
<evidence type="ECO:0000256" key="6">
    <source>
        <dbReference type="SAM" id="Phobius"/>
    </source>
</evidence>
<reference evidence="7 8" key="1">
    <citation type="journal article" date="2016" name="Nat. Commun.">
        <title>Thousands of microbial genomes shed light on interconnected biogeochemical processes in an aquifer system.</title>
        <authorList>
            <person name="Anantharaman K."/>
            <person name="Brown C.T."/>
            <person name="Hug L.A."/>
            <person name="Sharon I."/>
            <person name="Castelle C.J."/>
            <person name="Probst A.J."/>
            <person name="Thomas B.C."/>
            <person name="Singh A."/>
            <person name="Wilkins M.J."/>
            <person name="Karaoz U."/>
            <person name="Brodie E.L."/>
            <person name="Williams K.H."/>
            <person name="Hubbard S.S."/>
            <person name="Banfield J.F."/>
        </authorList>
    </citation>
    <scope>NUCLEOTIDE SEQUENCE [LARGE SCALE GENOMIC DNA]</scope>
</reference>
<dbReference type="AlphaFoldDB" id="A0A1F6WMX1"/>
<comment type="caution">
    <text evidence="7">The sequence shown here is derived from an EMBL/GenBank/DDBJ whole genome shotgun (WGS) entry which is preliminary data.</text>
</comment>
<evidence type="ECO:0000313" key="8">
    <source>
        <dbReference type="Proteomes" id="UP000179448"/>
    </source>
</evidence>
<evidence type="ECO:0000256" key="1">
    <source>
        <dbReference type="ARBA" id="ARBA00004167"/>
    </source>
</evidence>
<dbReference type="GO" id="GO:0016020">
    <property type="term" value="C:membrane"/>
    <property type="evidence" value="ECO:0007669"/>
    <property type="project" value="UniProtKB-SubCell"/>
</dbReference>
<dbReference type="EMBL" id="MFUQ01000021">
    <property type="protein sequence ID" value="OGI83241.1"/>
    <property type="molecule type" value="Genomic_DNA"/>
</dbReference>
<dbReference type="InterPro" id="IPR007156">
    <property type="entry name" value="MamQ_LemA"/>
</dbReference>